<comment type="subunit">
    <text evidence="9">The complex comprises the extracytoplasmic solute receptor protein and the two transmembrane proteins.</text>
</comment>
<dbReference type="GO" id="GO:0005886">
    <property type="term" value="C:plasma membrane"/>
    <property type="evidence" value="ECO:0007669"/>
    <property type="project" value="UniProtKB-SubCell"/>
</dbReference>
<keyword evidence="4 9" id="KW-0997">Cell inner membrane</keyword>
<protein>
    <recommendedName>
        <fullName evidence="9">TRAP transporter small permease protein</fullName>
    </recommendedName>
</protein>
<feature type="transmembrane region" description="Helical" evidence="9">
    <location>
        <begin position="47"/>
        <end position="64"/>
    </location>
</feature>
<proteinExistence type="inferred from homology"/>
<comment type="subcellular location">
    <subcellularLocation>
        <location evidence="1 9">Cell inner membrane</location>
        <topology evidence="1 9">Multi-pass membrane protein</topology>
    </subcellularLocation>
</comment>
<evidence type="ECO:0000256" key="4">
    <source>
        <dbReference type="ARBA" id="ARBA00022519"/>
    </source>
</evidence>
<comment type="caution">
    <text evidence="11">The sequence shown here is derived from an EMBL/GenBank/DDBJ whole genome shotgun (WGS) entry which is preliminary data.</text>
</comment>
<keyword evidence="5 9" id="KW-0812">Transmembrane</keyword>
<comment type="similarity">
    <text evidence="8 9">Belongs to the TRAP transporter small permease family.</text>
</comment>
<evidence type="ECO:0000259" key="10">
    <source>
        <dbReference type="Pfam" id="PF04290"/>
    </source>
</evidence>
<accession>Q2CF67</accession>
<keyword evidence="3" id="KW-1003">Cell membrane</keyword>
<organism evidence="11 12">
    <name type="scientific">Oceanicola granulosus (strain ATCC BAA-861 / DSM 15982 / KCTC 12143 / HTCC2516)</name>
    <dbReference type="NCBI Taxonomy" id="314256"/>
    <lineage>
        <taxon>Bacteria</taxon>
        <taxon>Pseudomonadati</taxon>
        <taxon>Pseudomonadota</taxon>
        <taxon>Alphaproteobacteria</taxon>
        <taxon>Rhodobacterales</taxon>
        <taxon>Roseobacteraceae</taxon>
        <taxon>Oceanicola</taxon>
    </lineage>
</organism>
<feature type="transmembrane region" description="Helical" evidence="9">
    <location>
        <begin position="85"/>
        <end position="106"/>
    </location>
</feature>
<comment type="function">
    <text evidence="9">Part of the tripartite ATP-independent periplasmic (TRAP) transport system.</text>
</comment>
<dbReference type="EMBL" id="AAOT01000014">
    <property type="protein sequence ID" value="EAR51260.1"/>
    <property type="molecule type" value="Genomic_DNA"/>
</dbReference>
<evidence type="ECO:0000313" key="11">
    <source>
        <dbReference type="EMBL" id="EAR51260.1"/>
    </source>
</evidence>
<keyword evidence="7 9" id="KW-0472">Membrane</keyword>
<dbReference type="PANTHER" id="PTHR35011:SF11">
    <property type="entry name" value="TRAP TRANSPORTER SMALL PERMEASE PROTEIN"/>
    <property type="match status" value="1"/>
</dbReference>
<evidence type="ECO:0000256" key="3">
    <source>
        <dbReference type="ARBA" id="ARBA00022475"/>
    </source>
</evidence>
<dbReference type="AlphaFoldDB" id="Q2CF67"/>
<feature type="domain" description="Tripartite ATP-independent periplasmic transporters DctQ component" evidence="10">
    <location>
        <begin position="23"/>
        <end position="152"/>
    </location>
</feature>
<dbReference type="HOGENOM" id="CLU_1676075_0_0_5"/>
<dbReference type="InterPro" id="IPR007387">
    <property type="entry name" value="TRAP_DctQ"/>
</dbReference>
<gene>
    <name evidence="11" type="ORF">OG2516_17565</name>
</gene>
<evidence type="ECO:0000313" key="12">
    <source>
        <dbReference type="Proteomes" id="UP000003635"/>
    </source>
</evidence>
<dbReference type="Proteomes" id="UP000003635">
    <property type="component" value="Unassembled WGS sequence"/>
</dbReference>
<evidence type="ECO:0000256" key="5">
    <source>
        <dbReference type="ARBA" id="ARBA00022692"/>
    </source>
</evidence>
<feature type="transmembrane region" description="Helical" evidence="9">
    <location>
        <begin position="7"/>
        <end position="27"/>
    </location>
</feature>
<evidence type="ECO:0000256" key="9">
    <source>
        <dbReference type="RuleBase" id="RU369079"/>
    </source>
</evidence>
<name>Q2CF67_OCEGH</name>
<dbReference type="GO" id="GO:0015740">
    <property type="term" value="P:C4-dicarboxylate transport"/>
    <property type="evidence" value="ECO:0007669"/>
    <property type="project" value="TreeGrafter"/>
</dbReference>
<keyword evidence="12" id="KW-1185">Reference proteome</keyword>
<dbReference type="STRING" id="314256.OG2516_17565"/>
<evidence type="ECO:0000256" key="6">
    <source>
        <dbReference type="ARBA" id="ARBA00022989"/>
    </source>
</evidence>
<dbReference type="InterPro" id="IPR055348">
    <property type="entry name" value="DctQ"/>
</dbReference>
<keyword evidence="2 9" id="KW-0813">Transport</keyword>
<sequence>MRPLSYLLTFLGSVVPAVLLGVILMVVSADVFMRLVLRDSLHIAHDLAIVALAGVVWFGIVGTARERELFGIKVLTDRLPHRWRIAVGVAVDLLVILIAAQVLRAAVIQVETARFTRFVALGWPKWIVSAGLAAAMAALIVVQLLHLWRLFRGSKND</sequence>
<dbReference type="eggNOG" id="ENOG50330K9">
    <property type="taxonomic scope" value="Bacteria"/>
</dbReference>
<reference evidence="11 12" key="1">
    <citation type="journal article" date="2010" name="J. Bacteriol.">
        <title>Genome sequences of Oceanicola granulosus HTCC2516(T) and Oceanicola batsensis HTCC2597(TDelta).</title>
        <authorList>
            <person name="Thrash J.C."/>
            <person name="Cho J.C."/>
            <person name="Vergin K.L."/>
            <person name="Giovannoni S.J."/>
        </authorList>
    </citation>
    <scope>NUCLEOTIDE SEQUENCE [LARGE SCALE GENOMIC DNA]</scope>
    <source>
        <strain evidence="12">ATCC BAA-861 / DSM 15982 / KCTC 12143 / HTCC2516</strain>
    </source>
</reference>
<evidence type="ECO:0000256" key="8">
    <source>
        <dbReference type="ARBA" id="ARBA00038436"/>
    </source>
</evidence>
<evidence type="ECO:0000256" key="2">
    <source>
        <dbReference type="ARBA" id="ARBA00022448"/>
    </source>
</evidence>
<dbReference type="RefSeq" id="WP_007256790.1">
    <property type="nucleotide sequence ID" value="NZ_CH724109.1"/>
</dbReference>
<evidence type="ECO:0000256" key="7">
    <source>
        <dbReference type="ARBA" id="ARBA00023136"/>
    </source>
</evidence>
<dbReference type="OrthoDB" id="8116832at2"/>
<dbReference type="GO" id="GO:0022857">
    <property type="term" value="F:transmembrane transporter activity"/>
    <property type="evidence" value="ECO:0007669"/>
    <property type="project" value="UniProtKB-UniRule"/>
</dbReference>
<keyword evidence="6 9" id="KW-1133">Transmembrane helix</keyword>
<evidence type="ECO:0000256" key="1">
    <source>
        <dbReference type="ARBA" id="ARBA00004429"/>
    </source>
</evidence>
<feature type="transmembrane region" description="Helical" evidence="9">
    <location>
        <begin position="126"/>
        <end position="148"/>
    </location>
</feature>
<dbReference type="Pfam" id="PF04290">
    <property type="entry name" value="DctQ"/>
    <property type="match status" value="1"/>
</dbReference>
<dbReference type="PANTHER" id="PTHR35011">
    <property type="entry name" value="2,3-DIKETO-L-GULONATE TRAP TRANSPORTER SMALL PERMEASE PROTEIN YIAM"/>
    <property type="match status" value="1"/>
</dbReference>